<comment type="catalytic activity">
    <reaction evidence="13 14">
        <text>(4R,5S)-dethiobiotin + (sulfur carrier)-SH + 2 reduced [2Fe-2S]-[ferredoxin] + 2 S-adenosyl-L-methionine = (sulfur carrier)-H + biotin + 2 5'-deoxyadenosine + 2 L-methionine + 2 oxidized [2Fe-2S]-[ferredoxin]</text>
        <dbReference type="Rhea" id="RHEA:22060"/>
        <dbReference type="Rhea" id="RHEA-COMP:10000"/>
        <dbReference type="Rhea" id="RHEA-COMP:10001"/>
        <dbReference type="Rhea" id="RHEA-COMP:14737"/>
        <dbReference type="Rhea" id="RHEA-COMP:14739"/>
        <dbReference type="ChEBI" id="CHEBI:17319"/>
        <dbReference type="ChEBI" id="CHEBI:29917"/>
        <dbReference type="ChEBI" id="CHEBI:33737"/>
        <dbReference type="ChEBI" id="CHEBI:33738"/>
        <dbReference type="ChEBI" id="CHEBI:57586"/>
        <dbReference type="ChEBI" id="CHEBI:57844"/>
        <dbReference type="ChEBI" id="CHEBI:59789"/>
        <dbReference type="ChEBI" id="CHEBI:64428"/>
        <dbReference type="ChEBI" id="CHEBI:149473"/>
        <dbReference type="EC" id="2.8.1.6"/>
    </reaction>
</comment>
<dbReference type="SFLD" id="SFLDG01060">
    <property type="entry name" value="BATS_domain_containing"/>
    <property type="match status" value="1"/>
</dbReference>
<dbReference type="Pfam" id="PF06968">
    <property type="entry name" value="BATS"/>
    <property type="match status" value="1"/>
</dbReference>
<dbReference type="GO" id="GO:0004076">
    <property type="term" value="F:biotin synthase activity"/>
    <property type="evidence" value="ECO:0007669"/>
    <property type="project" value="UniProtKB-UniRule"/>
</dbReference>
<dbReference type="PANTHER" id="PTHR22976:SF2">
    <property type="entry name" value="BIOTIN SYNTHASE, MITOCHONDRIAL"/>
    <property type="match status" value="1"/>
</dbReference>
<accession>A0A1B2I6P2</accession>
<evidence type="ECO:0000256" key="14">
    <source>
        <dbReference type="HAMAP-Rule" id="MF_01694"/>
    </source>
</evidence>
<keyword evidence="5 14" id="KW-0004">4Fe-4S</keyword>
<dbReference type="GO" id="GO:0005506">
    <property type="term" value="F:iron ion binding"/>
    <property type="evidence" value="ECO:0007669"/>
    <property type="project" value="UniProtKB-UniRule"/>
</dbReference>
<feature type="binding site" evidence="14 15">
    <location>
        <position position="66"/>
    </location>
    <ligand>
        <name>[4Fe-4S] cluster</name>
        <dbReference type="ChEBI" id="CHEBI:49883"/>
        <note>4Fe-4S-S-AdoMet</note>
    </ligand>
</feature>
<dbReference type="PROSITE" id="PS51918">
    <property type="entry name" value="RADICAL_SAM"/>
    <property type="match status" value="1"/>
</dbReference>
<evidence type="ECO:0000256" key="12">
    <source>
        <dbReference type="ARBA" id="ARBA00023014"/>
    </source>
</evidence>
<dbReference type="InterPro" id="IPR007197">
    <property type="entry name" value="rSAM"/>
</dbReference>
<comment type="pathway">
    <text evidence="1 14">Cofactor biosynthesis; biotin biosynthesis; biotin from 7,8-diaminononanoate: step 2/2.</text>
</comment>
<dbReference type="EC" id="2.8.1.6" evidence="4 14"/>
<keyword evidence="8 14" id="KW-0001">2Fe-2S</keyword>
<dbReference type="SUPFAM" id="SSF102114">
    <property type="entry name" value="Radical SAM enzymes"/>
    <property type="match status" value="1"/>
</dbReference>
<dbReference type="SMART" id="SM00729">
    <property type="entry name" value="Elp3"/>
    <property type="match status" value="1"/>
</dbReference>
<dbReference type="CDD" id="cd01335">
    <property type="entry name" value="Radical_SAM"/>
    <property type="match status" value="1"/>
</dbReference>
<keyword evidence="6 14" id="KW-0808">Transferase</keyword>
<evidence type="ECO:0000313" key="17">
    <source>
        <dbReference type="EMBL" id="ANZ45642.1"/>
    </source>
</evidence>
<dbReference type="PANTHER" id="PTHR22976">
    <property type="entry name" value="BIOTIN SYNTHASE"/>
    <property type="match status" value="1"/>
</dbReference>
<sequence>MCALEDLKKRVLRGGLISAGEAACLCRVPLASLCAAAAEIREKRCGSGFDLCAIVNAKSGRCSEDCKFCAQSGRCTADISEYPLLSEEAVVAAAHAAEAGGALRFSLVTSGGRLSDEELASVCRCAARIKSETGLSVCASLGLLAAPQFAALREAGVERIHNNLESSEKFFPNICTTHSWREKTAAIAAARSTGLSVCSGGIIGLGETMEDRIDMAFELRALGIRSVPLNILNPIAGTPFAKNRPLTDEEILRTVAIYRFILPEAAIRLAGGRGLLSDRGYSCFKYGANAAITGDMLTTAGISPQKDREMIASLGFEVRKDG</sequence>
<evidence type="ECO:0000313" key="18">
    <source>
        <dbReference type="Proteomes" id="UP000093044"/>
    </source>
</evidence>
<dbReference type="SFLD" id="SFLDG01278">
    <property type="entry name" value="biotin_synthase_like"/>
    <property type="match status" value="1"/>
</dbReference>
<reference evidence="17" key="1">
    <citation type="submission" date="2016-08" db="EMBL/GenBank/DDBJ databases">
        <title>Complete genome of Cloacibacillus porcorum.</title>
        <authorList>
            <person name="Looft T."/>
            <person name="Bayles D.O."/>
            <person name="Alt D.P."/>
        </authorList>
    </citation>
    <scope>NUCLEOTIDE SEQUENCE [LARGE SCALE GENOMIC DNA]</scope>
    <source>
        <strain evidence="17">CL-84</strain>
    </source>
</reference>
<dbReference type="STRING" id="1197717.BED41_11485"/>
<dbReference type="PIRSF" id="PIRSF001619">
    <property type="entry name" value="Biotin_synth"/>
    <property type="match status" value="1"/>
</dbReference>
<evidence type="ECO:0000256" key="5">
    <source>
        <dbReference type="ARBA" id="ARBA00022485"/>
    </source>
</evidence>
<evidence type="ECO:0000256" key="7">
    <source>
        <dbReference type="ARBA" id="ARBA00022691"/>
    </source>
</evidence>
<gene>
    <name evidence="14" type="primary">bioB</name>
    <name evidence="17" type="ORF">BED41_11485</name>
</gene>
<dbReference type="InterPro" id="IPR024177">
    <property type="entry name" value="Biotin_synthase"/>
</dbReference>
<evidence type="ECO:0000256" key="3">
    <source>
        <dbReference type="ARBA" id="ARBA00011738"/>
    </source>
</evidence>
<evidence type="ECO:0000256" key="15">
    <source>
        <dbReference type="PIRSR" id="PIRSR001619-1"/>
    </source>
</evidence>
<dbReference type="FunFam" id="3.20.20.70:FF:000026">
    <property type="entry name" value="Biotin synthase"/>
    <property type="match status" value="1"/>
</dbReference>
<evidence type="ECO:0000256" key="4">
    <source>
        <dbReference type="ARBA" id="ARBA00012236"/>
    </source>
</evidence>
<dbReference type="InterPro" id="IPR058240">
    <property type="entry name" value="rSAM_sf"/>
</dbReference>
<dbReference type="GO" id="GO:0009102">
    <property type="term" value="P:biotin biosynthetic process"/>
    <property type="evidence" value="ECO:0007669"/>
    <property type="project" value="UniProtKB-UniRule"/>
</dbReference>
<dbReference type="Gene3D" id="3.20.20.70">
    <property type="entry name" value="Aldolase class I"/>
    <property type="match status" value="1"/>
</dbReference>
<organism evidence="17 18">
    <name type="scientific">Cloacibacillus porcorum</name>
    <dbReference type="NCBI Taxonomy" id="1197717"/>
    <lineage>
        <taxon>Bacteria</taxon>
        <taxon>Thermotogati</taxon>
        <taxon>Synergistota</taxon>
        <taxon>Synergistia</taxon>
        <taxon>Synergistales</taxon>
        <taxon>Synergistaceae</taxon>
        <taxon>Cloacibacillus</taxon>
    </lineage>
</organism>
<evidence type="ECO:0000259" key="16">
    <source>
        <dbReference type="PROSITE" id="PS51918"/>
    </source>
</evidence>
<comment type="cofactor">
    <cofactor evidence="14 15">
        <name>[4Fe-4S] cluster</name>
        <dbReference type="ChEBI" id="CHEBI:49883"/>
    </cofactor>
    <text evidence="14 15">Binds 1 [4Fe-4S] cluster. The cluster is coordinated with 3 cysteines and an exchangeable S-adenosyl-L-methionine.</text>
</comment>
<protein>
    <recommendedName>
        <fullName evidence="4 14">Biotin synthase</fullName>
        <ecNumber evidence="4 14">2.8.1.6</ecNumber>
    </recommendedName>
</protein>
<comment type="similarity">
    <text evidence="2 14">Belongs to the radical SAM superfamily. Biotin synthase family.</text>
</comment>
<keyword evidence="11 14" id="KW-0408">Iron</keyword>
<dbReference type="GO" id="GO:0051539">
    <property type="term" value="F:4 iron, 4 sulfur cluster binding"/>
    <property type="evidence" value="ECO:0007669"/>
    <property type="project" value="UniProtKB-KW"/>
</dbReference>
<feature type="binding site" evidence="14 15">
    <location>
        <position position="138"/>
    </location>
    <ligand>
        <name>[2Fe-2S] cluster</name>
        <dbReference type="ChEBI" id="CHEBI:190135"/>
    </ligand>
</feature>
<feature type="domain" description="Radical SAM core" evidence="16">
    <location>
        <begin position="44"/>
        <end position="273"/>
    </location>
</feature>
<evidence type="ECO:0000256" key="1">
    <source>
        <dbReference type="ARBA" id="ARBA00004942"/>
    </source>
</evidence>
<dbReference type="RefSeq" id="WP_066746333.1">
    <property type="nucleotide sequence ID" value="NZ_CP016757.1"/>
</dbReference>
<dbReference type="GeneID" id="83058468"/>
<comment type="subunit">
    <text evidence="3 14">Homodimer.</text>
</comment>
<dbReference type="GO" id="GO:0051537">
    <property type="term" value="F:2 iron, 2 sulfur cluster binding"/>
    <property type="evidence" value="ECO:0007669"/>
    <property type="project" value="UniProtKB-KW"/>
</dbReference>
<dbReference type="SMART" id="SM00876">
    <property type="entry name" value="BATS"/>
    <property type="match status" value="1"/>
</dbReference>
<comment type="cofactor">
    <cofactor evidence="14">
        <name>[2Fe-2S] cluster</name>
        <dbReference type="ChEBI" id="CHEBI:190135"/>
    </cofactor>
    <text evidence="14">Binds 1 [2Fe-2S] cluster. The cluster is coordinated with 3 cysteines and 1 arginine.</text>
</comment>
<dbReference type="KEGG" id="cpor:BED41_11485"/>
<proteinExistence type="inferred from homology"/>
<feature type="binding site" evidence="14 15">
    <location>
        <position position="62"/>
    </location>
    <ligand>
        <name>[4Fe-4S] cluster</name>
        <dbReference type="ChEBI" id="CHEBI:49883"/>
        <note>4Fe-4S-S-AdoMet</note>
    </ligand>
</feature>
<keyword evidence="10 14" id="KW-0093">Biotin biosynthesis</keyword>
<evidence type="ECO:0000256" key="8">
    <source>
        <dbReference type="ARBA" id="ARBA00022714"/>
    </source>
</evidence>
<dbReference type="InterPro" id="IPR010722">
    <property type="entry name" value="BATS_dom"/>
</dbReference>
<dbReference type="InterPro" id="IPR006638">
    <property type="entry name" value="Elp3/MiaA/NifB-like_rSAM"/>
</dbReference>
<keyword evidence="9 14" id="KW-0479">Metal-binding</keyword>
<evidence type="ECO:0000256" key="6">
    <source>
        <dbReference type="ARBA" id="ARBA00022679"/>
    </source>
</evidence>
<evidence type="ECO:0000256" key="11">
    <source>
        <dbReference type="ARBA" id="ARBA00023004"/>
    </source>
</evidence>
<comment type="function">
    <text evidence="14">Catalyzes the conversion of dethiobiotin (DTB) to biotin by the insertion of a sulfur atom into dethiobiotin via a radical-based mechanism.</text>
</comment>
<dbReference type="HAMAP" id="MF_01694">
    <property type="entry name" value="BioB"/>
    <property type="match status" value="1"/>
</dbReference>
<keyword evidence="7 14" id="KW-0949">S-adenosyl-L-methionine</keyword>
<evidence type="ECO:0000256" key="13">
    <source>
        <dbReference type="ARBA" id="ARBA00051157"/>
    </source>
</evidence>
<keyword evidence="12 14" id="KW-0411">Iron-sulfur</keyword>
<dbReference type="SFLD" id="SFLDS00029">
    <property type="entry name" value="Radical_SAM"/>
    <property type="match status" value="1"/>
</dbReference>
<dbReference type="InterPro" id="IPR002684">
    <property type="entry name" value="Biotin_synth/BioAB"/>
</dbReference>
<comment type="cofactor">
    <cofactor evidence="15">
        <name>[2Fe-2S] cluster</name>
        <dbReference type="ChEBI" id="CHEBI:190135"/>
    </cofactor>
    <text evidence="15">Binds 1 [2Fe-2S] cluster. The cluster is coordinated with 3 cysteines and 1 arginine.</text>
</comment>
<evidence type="ECO:0000256" key="10">
    <source>
        <dbReference type="ARBA" id="ARBA00022756"/>
    </source>
</evidence>
<keyword evidence="18" id="KW-1185">Reference proteome</keyword>
<dbReference type="NCBIfam" id="TIGR00433">
    <property type="entry name" value="bioB"/>
    <property type="match status" value="1"/>
</dbReference>
<dbReference type="OrthoDB" id="9786826at2"/>
<name>A0A1B2I6P2_9BACT</name>
<dbReference type="AlphaFoldDB" id="A0A1B2I6P2"/>
<feature type="binding site" evidence="14 15">
    <location>
        <position position="198"/>
    </location>
    <ligand>
        <name>[2Fe-2S] cluster</name>
        <dbReference type="ChEBI" id="CHEBI:190135"/>
    </ligand>
</feature>
<dbReference type="Pfam" id="PF04055">
    <property type="entry name" value="Radical_SAM"/>
    <property type="match status" value="1"/>
</dbReference>
<dbReference type="UniPathway" id="UPA00078">
    <property type="reaction ID" value="UER00162"/>
</dbReference>
<evidence type="ECO:0000256" key="9">
    <source>
        <dbReference type="ARBA" id="ARBA00022723"/>
    </source>
</evidence>
<feature type="binding site" evidence="14 15">
    <location>
        <position position="106"/>
    </location>
    <ligand>
        <name>[2Fe-2S] cluster</name>
        <dbReference type="ChEBI" id="CHEBI:190135"/>
    </ligand>
</feature>
<feature type="binding site" evidence="14 15">
    <location>
        <position position="268"/>
    </location>
    <ligand>
        <name>[2Fe-2S] cluster</name>
        <dbReference type="ChEBI" id="CHEBI:190135"/>
    </ligand>
</feature>
<dbReference type="Proteomes" id="UP000093044">
    <property type="component" value="Chromosome"/>
</dbReference>
<feature type="binding site" evidence="14 15">
    <location>
        <position position="69"/>
    </location>
    <ligand>
        <name>[4Fe-4S] cluster</name>
        <dbReference type="ChEBI" id="CHEBI:49883"/>
        <note>4Fe-4S-S-AdoMet</note>
    </ligand>
</feature>
<dbReference type="EMBL" id="CP016757">
    <property type="protein sequence ID" value="ANZ45642.1"/>
    <property type="molecule type" value="Genomic_DNA"/>
</dbReference>
<dbReference type="InterPro" id="IPR013785">
    <property type="entry name" value="Aldolase_TIM"/>
</dbReference>
<evidence type="ECO:0000256" key="2">
    <source>
        <dbReference type="ARBA" id="ARBA00010765"/>
    </source>
</evidence>